<dbReference type="FunFam" id="3.40.50.1260:FF:000003">
    <property type="entry name" value="Phosphoglycerate kinase"/>
    <property type="match status" value="1"/>
</dbReference>
<comment type="catalytic activity">
    <reaction evidence="1 12 15">
        <text>(2R)-3-phosphoglycerate + ATP = (2R)-3-phospho-glyceroyl phosphate + ADP</text>
        <dbReference type="Rhea" id="RHEA:14801"/>
        <dbReference type="ChEBI" id="CHEBI:30616"/>
        <dbReference type="ChEBI" id="CHEBI:57604"/>
        <dbReference type="ChEBI" id="CHEBI:58272"/>
        <dbReference type="ChEBI" id="CHEBI:456216"/>
        <dbReference type="EC" id="2.7.2.3"/>
    </reaction>
</comment>
<proteinExistence type="inferred from homology"/>
<keyword evidence="12" id="KW-0963">Cytoplasm</keyword>
<dbReference type="GO" id="GO:0006094">
    <property type="term" value="P:gluconeogenesis"/>
    <property type="evidence" value="ECO:0007669"/>
    <property type="project" value="TreeGrafter"/>
</dbReference>
<dbReference type="InterPro" id="IPR036043">
    <property type="entry name" value="Phosphoglycerate_kinase_sf"/>
</dbReference>
<comment type="subcellular location">
    <subcellularLocation>
        <location evidence="12">Cytoplasm</location>
    </subcellularLocation>
</comment>
<dbReference type="PANTHER" id="PTHR11406">
    <property type="entry name" value="PHOSPHOGLYCERATE KINASE"/>
    <property type="match status" value="1"/>
</dbReference>
<keyword evidence="17" id="KW-1185">Reference proteome</keyword>
<dbReference type="Proteomes" id="UP001238163">
    <property type="component" value="Unassembled WGS sequence"/>
</dbReference>
<feature type="binding site" evidence="13">
    <location>
        <position position="37"/>
    </location>
    <ligand>
        <name>(2R)-3-phosphoglycerate</name>
        <dbReference type="ChEBI" id="CHEBI:58272"/>
    </ligand>
</feature>
<dbReference type="PANTHER" id="PTHR11406:SF23">
    <property type="entry name" value="PHOSPHOGLYCERATE KINASE 1, CHLOROPLASTIC-RELATED"/>
    <property type="match status" value="1"/>
</dbReference>
<feature type="binding site" evidence="12 14">
    <location>
        <position position="348"/>
    </location>
    <ligand>
        <name>ATP</name>
        <dbReference type="ChEBI" id="CHEBI:30616"/>
    </ligand>
</feature>
<evidence type="ECO:0000256" key="6">
    <source>
        <dbReference type="ARBA" id="ARBA00016471"/>
    </source>
</evidence>
<comment type="caution">
    <text evidence="16">The sequence shown here is derived from an EMBL/GenBank/DDBJ whole genome shotgun (WGS) entry which is preliminary data.</text>
</comment>
<comment type="similarity">
    <text evidence="3 12 15">Belongs to the phosphoglycerate kinase family.</text>
</comment>
<evidence type="ECO:0000313" key="17">
    <source>
        <dbReference type="Proteomes" id="UP001238163"/>
    </source>
</evidence>
<dbReference type="GO" id="GO:0004618">
    <property type="term" value="F:phosphoglycerate kinase activity"/>
    <property type="evidence" value="ECO:0007669"/>
    <property type="project" value="UniProtKB-UniRule"/>
</dbReference>
<dbReference type="EC" id="2.7.2.3" evidence="5 12"/>
<dbReference type="SUPFAM" id="SSF53748">
    <property type="entry name" value="Phosphoglycerate kinase"/>
    <property type="match status" value="1"/>
</dbReference>
<feature type="binding site" evidence="12 13">
    <location>
        <begin position="21"/>
        <end position="23"/>
    </location>
    <ligand>
        <name>substrate</name>
    </ligand>
</feature>
<dbReference type="GO" id="GO:0005829">
    <property type="term" value="C:cytosol"/>
    <property type="evidence" value="ECO:0007669"/>
    <property type="project" value="UniProtKB-ARBA"/>
</dbReference>
<name>A0AAE4ALD5_9BACT</name>
<evidence type="ECO:0000256" key="9">
    <source>
        <dbReference type="ARBA" id="ARBA00022777"/>
    </source>
</evidence>
<feature type="binding site" evidence="12 13">
    <location>
        <begin position="60"/>
        <end position="63"/>
    </location>
    <ligand>
        <name>substrate</name>
    </ligand>
</feature>
<feature type="binding site" evidence="12 14">
    <location>
        <position position="227"/>
    </location>
    <ligand>
        <name>ATP</name>
        <dbReference type="ChEBI" id="CHEBI:30616"/>
    </ligand>
</feature>
<dbReference type="HAMAP" id="MF_00145">
    <property type="entry name" value="Phosphoglyc_kinase"/>
    <property type="match status" value="1"/>
</dbReference>
<feature type="binding site" evidence="12">
    <location>
        <position position="37"/>
    </location>
    <ligand>
        <name>substrate</name>
    </ligand>
</feature>
<reference evidence="16" key="1">
    <citation type="submission" date="2023-07" db="EMBL/GenBank/DDBJ databases">
        <title>Genomic Encyclopedia of Type Strains, Phase IV (KMG-IV): sequencing the most valuable type-strain genomes for metagenomic binning, comparative biology and taxonomic classification.</title>
        <authorList>
            <person name="Goeker M."/>
        </authorList>
    </citation>
    <scope>NUCLEOTIDE SEQUENCE</scope>
    <source>
        <strain evidence="16">DSM 24202</strain>
    </source>
</reference>
<evidence type="ECO:0000256" key="11">
    <source>
        <dbReference type="ARBA" id="ARBA00023152"/>
    </source>
</evidence>
<dbReference type="RefSeq" id="WP_307259398.1">
    <property type="nucleotide sequence ID" value="NZ_JAUSVL010000001.1"/>
</dbReference>
<keyword evidence="7 12" id="KW-0808">Transferase</keyword>
<dbReference type="PRINTS" id="PR00477">
    <property type="entry name" value="PHGLYCKINASE"/>
</dbReference>
<dbReference type="AlphaFoldDB" id="A0AAE4ALD5"/>
<dbReference type="InterPro" id="IPR015911">
    <property type="entry name" value="Phosphoglycerate_kinase_CS"/>
</dbReference>
<evidence type="ECO:0000256" key="13">
    <source>
        <dbReference type="PIRSR" id="PIRSR000724-1"/>
    </source>
</evidence>
<evidence type="ECO:0000256" key="8">
    <source>
        <dbReference type="ARBA" id="ARBA00022741"/>
    </source>
</evidence>
<comment type="pathway">
    <text evidence="2 12">Carbohydrate degradation; glycolysis; pyruvate from D-glyceraldehyde 3-phosphate: step 2/5.</text>
</comment>
<feature type="binding site" evidence="12 14">
    <location>
        <begin position="374"/>
        <end position="377"/>
    </location>
    <ligand>
        <name>ATP</name>
        <dbReference type="ChEBI" id="CHEBI:30616"/>
    </ligand>
</feature>
<feature type="binding site" evidence="13">
    <location>
        <position position="118"/>
    </location>
    <ligand>
        <name>(2R)-3-phosphoglycerate</name>
        <dbReference type="ChEBI" id="CHEBI:58272"/>
    </ligand>
</feature>
<dbReference type="FunFam" id="3.40.50.1260:FF:000006">
    <property type="entry name" value="Phosphoglycerate kinase"/>
    <property type="match status" value="1"/>
</dbReference>
<keyword evidence="10 12" id="KW-0067">ATP-binding</keyword>
<feature type="binding site" evidence="13">
    <location>
        <position position="172"/>
    </location>
    <ligand>
        <name>(2R)-3-phosphoglycerate</name>
        <dbReference type="ChEBI" id="CHEBI:58272"/>
    </ligand>
</feature>
<evidence type="ECO:0000256" key="14">
    <source>
        <dbReference type="PIRSR" id="PIRSR000724-2"/>
    </source>
</evidence>
<dbReference type="InterPro" id="IPR001576">
    <property type="entry name" value="Phosphoglycerate_kinase"/>
</dbReference>
<sequence>MNKKTIKDIELKGKKVVMRVDFNVPMNDALEITDDTRIRAALPSITYVLEQGAALVLMSHLGRPKGKGFEAEFSLKPAAAHLAKLLGREVKVAADCLAADADVAALKCGEVLMLENTRFYKAEEGKAKTEGMSDAEAAEAKAAMKAKKAAMAEKLASYGDVYVNDAFGTAHRDHASTASICKFMKKKGGPCVAGFLMQKELDYLGSAVEAPQRPFVAIIGGAKVSGKLEVLQSLMKKVNTILIGGGMAYTFLKAQGHCIGKSLCEDDLLDTAKATLAAAKAAGVKLMLPLDNIAADKFDANANTQIVGNDMPEGWMSLDIGPKTIDAYTAEIKGAKTIVWNGPMGCFEMPAFAKGTTAICKAVAESGAISIIGGGDSVSAVNQSGLADKMTHISTGGGASLEFLEGKELPGCTALDDK</sequence>
<dbReference type="GO" id="GO:0006096">
    <property type="term" value="P:glycolytic process"/>
    <property type="evidence" value="ECO:0007669"/>
    <property type="project" value="UniProtKB-UniRule"/>
</dbReference>
<dbReference type="EMBL" id="JAUSVL010000001">
    <property type="protein sequence ID" value="MDQ0288159.1"/>
    <property type="molecule type" value="Genomic_DNA"/>
</dbReference>
<keyword evidence="11 12" id="KW-0324">Glycolysis</keyword>
<keyword evidence="8 12" id="KW-0547">Nucleotide-binding</keyword>
<feature type="binding site" evidence="12">
    <location>
        <position position="172"/>
    </location>
    <ligand>
        <name>substrate</name>
    </ligand>
</feature>
<keyword evidence="9 12" id="KW-0418">Kinase</keyword>
<evidence type="ECO:0000256" key="7">
    <source>
        <dbReference type="ARBA" id="ARBA00022679"/>
    </source>
</evidence>
<dbReference type="Gene3D" id="3.40.50.1260">
    <property type="entry name" value="Phosphoglycerate kinase, N-terminal domain"/>
    <property type="match status" value="2"/>
</dbReference>
<evidence type="ECO:0000256" key="12">
    <source>
        <dbReference type="HAMAP-Rule" id="MF_00145"/>
    </source>
</evidence>
<comment type="subunit">
    <text evidence="4 12">Monomer.</text>
</comment>
<accession>A0AAE4ALD5</accession>
<organism evidence="16 17">
    <name type="scientific">Oligosphaera ethanolica</name>
    <dbReference type="NCBI Taxonomy" id="760260"/>
    <lineage>
        <taxon>Bacteria</taxon>
        <taxon>Pseudomonadati</taxon>
        <taxon>Lentisphaerota</taxon>
        <taxon>Oligosphaeria</taxon>
        <taxon>Oligosphaerales</taxon>
        <taxon>Oligosphaeraceae</taxon>
        <taxon>Oligosphaera</taxon>
    </lineage>
</organism>
<comment type="caution">
    <text evidence="12">Lacks conserved residue(s) required for the propagation of feature annotation.</text>
</comment>
<dbReference type="GO" id="GO:0005524">
    <property type="term" value="F:ATP binding"/>
    <property type="evidence" value="ECO:0007669"/>
    <property type="project" value="UniProtKB-KW"/>
</dbReference>
<evidence type="ECO:0000256" key="2">
    <source>
        <dbReference type="ARBA" id="ARBA00004838"/>
    </source>
</evidence>
<dbReference type="GO" id="GO:0043531">
    <property type="term" value="F:ADP binding"/>
    <property type="evidence" value="ECO:0007669"/>
    <property type="project" value="TreeGrafter"/>
</dbReference>
<evidence type="ECO:0000256" key="1">
    <source>
        <dbReference type="ARBA" id="ARBA00000642"/>
    </source>
</evidence>
<dbReference type="PROSITE" id="PS00111">
    <property type="entry name" value="PGLYCERATE_KINASE"/>
    <property type="match status" value="1"/>
</dbReference>
<dbReference type="Pfam" id="PF00162">
    <property type="entry name" value="PGK"/>
    <property type="match status" value="1"/>
</dbReference>
<protein>
    <recommendedName>
        <fullName evidence="6 12">Phosphoglycerate kinase</fullName>
        <ecNumber evidence="5 12">2.7.2.3</ecNumber>
    </recommendedName>
</protein>
<dbReference type="CDD" id="cd00318">
    <property type="entry name" value="Phosphoglycerate_kinase"/>
    <property type="match status" value="1"/>
</dbReference>
<feature type="binding site" evidence="12">
    <location>
        <position position="118"/>
    </location>
    <ligand>
        <name>substrate</name>
    </ligand>
</feature>
<evidence type="ECO:0000256" key="5">
    <source>
        <dbReference type="ARBA" id="ARBA00013061"/>
    </source>
</evidence>
<dbReference type="PIRSF" id="PIRSF000724">
    <property type="entry name" value="Pgk"/>
    <property type="match status" value="1"/>
</dbReference>
<evidence type="ECO:0000313" key="16">
    <source>
        <dbReference type="EMBL" id="MDQ0288159.1"/>
    </source>
</evidence>
<evidence type="ECO:0000256" key="15">
    <source>
        <dbReference type="RuleBase" id="RU000532"/>
    </source>
</evidence>
<gene>
    <name evidence="12" type="primary">pgk</name>
    <name evidence="16" type="ORF">J3R75_000266</name>
</gene>
<dbReference type="InterPro" id="IPR015824">
    <property type="entry name" value="Phosphoglycerate_kinase_N"/>
</dbReference>
<evidence type="ECO:0000256" key="10">
    <source>
        <dbReference type="ARBA" id="ARBA00022840"/>
    </source>
</evidence>
<evidence type="ECO:0000256" key="4">
    <source>
        <dbReference type="ARBA" id="ARBA00011245"/>
    </source>
</evidence>
<evidence type="ECO:0000256" key="3">
    <source>
        <dbReference type="ARBA" id="ARBA00008982"/>
    </source>
</evidence>